<reference evidence="1" key="1">
    <citation type="submission" date="2021-05" db="EMBL/GenBank/DDBJ databases">
        <authorList>
            <person name="Alioto T."/>
            <person name="Alioto T."/>
            <person name="Gomez Garrido J."/>
        </authorList>
    </citation>
    <scope>NUCLEOTIDE SEQUENCE</scope>
</reference>
<name>A0A8D8TF19_9HEMI</name>
<protein>
    <submittedName>
        <fullName evidence="1">Uncharacterized protein</fullName>
    </submittedName>
</protein>
<dbReference type="EMBL" id="HBUF01261667">
    <property type="protein sequence ID" value="CAG6683051.1"/>
    <property type="molecule type" value="Transcribed_RNA"/>
</dbReference>
<dbReference type="EMBL" id="HBUF01261668">
    <property type="protein sequence ID" value="CAG6683052.1"/>
    <property type="molecule type" value="Transcribed_RNA"/>
</dbReference>
<dbReference type="AlphaFoldDB" id="A0A8D8TF19"/>
<organism evidence="1">
    <name type="scientific">Cacopsylla melanoneura</name>
    <dbReference type="NCBI Taxonomy" id="428564"/>
    <lineage>
        <taxon>Eukaryota</taxon>
        <taxon>Metazoa</taxon>
        <taxon>Ecdysozoa</taxon>
        <taxon>Arthropoda</taxon>
        <taxon>Hexapoda</taxon>
        <taxon>Insecta</taxon>
        <taxon>Pterygota</taxon>
        <taxon>Neoptera</taxon>
        <taxon>Paraneoptera</taxon>
        <taxon>Hemiptera</taxon>
        <taxon>Sternorrhyncha</taxon>
        <taxon>Psylloidea</taxon>
        <taxon>Psyllidae</taxon>
        <taxon>Psyllinae</taxon>
        <taxon>Cacopsylla</taxon>
    </lineage>
</organism>
<sequence length="102" mass="11709">MGKFTLETFTQSSSQQDDVTDSFKLLKVETALNGMQPSASKPATPMKMKTIASLHKSKEQILSNLKQYIEHDMMALVNQTFDAIERDIEEKDNQYRVRDLPR</sequence>
<proteinExistence type="predicted"/>
<accession>A0A8D8TF19</accession>
<evidence type="ECO:0000313" key="1">
    <source>
        <dbReference type="EMBL" id="CAG6683052.1"/>
    </source>
</evidence>